<evidence type="ECO:0000313" key="1">
    <source>
        <dbReference type="EMBL" id="GBP12109.1"/>
    </source>
</evidence>
<evidence type="ECO:0000313" key="2">
    <source>
        <dbReference type="Proteomes" id="UP000299102"/>
    </source>
</evidence>
<gene>
    <name evidence="1" type="ORF">EVAR_5933_1</name>
</gene>
<organism evidence="1 2">
    <name type="scientific">Eumeta variegata</name>
    <name type="common">Bagworm moth</name>
    <name type="synonym">Eumeta japonica</name>
    <dbReference type="NCBI Taxonomy" id="151549"/>
    <lineage>
        <taxon>Eukaryota</taxon>
        <taxon>Metazoa</taxon>
        <taxon>Ecdysozoa</taxon>
        <taxon>Arthropoda</taxon>
        <taxon>Hexapoda</taxon>
        <taxon>Insecta</taxon>
        <taxon>Pterygota</taxon>
        <taxon>Neoptera</taxon>
        <taxon>Endopterygota</taxon>
        <taxon>Lepidoptera</taxon>
        <taxon>Glossata</taxon>
        <taxon>Ditrysia</taxon>
        <taxon>Tineoidea</taxon>
        <taxon>Psychidae</taxon>
        <taxon>Oiketicinae</taxon>
        <taxon>Eumeta</taxon>
    </lineage>
</organism>
<reference evidence="1 2" key="1">
    <citation type="journal article" date="2019" name="Commun. Biol.">
        <title>The bagworm genome reveals a unique fibroin gene that provides high tensile strength.</title>
        <authorList>
            <person name="Kono N."/>
            <person name="Nakamura H."/>
            <person name="Ohtoshi R."/>
            <person name="Tomita M."/>
            <person name="Numata K."/>
            <person name="Arakawa K."/>
        </authorList>
    </citation>
    <scope>NUCLEOTIDE SEQUENCE [LARGE SCALE GENOMIC DNA]</scope>
</reference>
<dbReference type="EMBL" id="BGZK01000049">
    <property type="protein sequence ID" value="GBP12109.1"/>
    <property type="molecule type" value="Genomic_DNA"/>
</dbReference>
<dbReference type="OrthoDB" id="7477398at2759"/>
<dbReference type="AlphaFoldDB" id="A0A4C1TC57"/>
<keyword evidence="2" id="KW-1185">Reference proteome</keyword>
<comment type="caution">
    <text evidence="1">The sequence shown here is derived from an EMBL/GenBank/DDBJ whole genome shotgun (WGS) entry which is preliminary data.</text>
</comment>
<name>A0A4C1TC57_EUMVA</name>
<dbReference type="Proteomes" id="UP000299102">
    <property type="component" value="Unassembled WGS sequence"/>
</dbReference>
<accession>A0A4C1TC57</accession>
<protein>
    <submittedName>
        <fullName evidence="1">Uncharacterized protein</fullName>
    </submittedName>
</protein>
<proteinExistence type="predicted"/>
<sequence length="129" mass="14346">MKQKTSVERLFVSGHGGSGGGGARRAARFQSALGRRGFGYLSLVCDMKGRTPLYAARCFEQCITMKTHQGTHQTKSKLFSGNITYIDISICPGFIQMRAMICSGVEIESDTGSKIEGRNWERYRDRNRA</sequence>